<keyword evidence="1" id="KW-0812">Transmembrane</keyword>
<evidence type="ECO:0000313" key="2">
    <source>
        <dbReference type="EMBL" id="MCG7320609.1"/>
    </source>
</evidence>
<keyword evidence="1" id="KW-1133">Transmembrane helix</keyword>
<evidence type="ECO:0000256" key="1">
    <source>
        <dbReference type="SAM" id="Phobius"/>
    </source>
</evidence>
<dbReference type="Proteomes" id="UP001521931">
    <property type="component" value="Unassembled WGS sequence"/>
</dbReference>
<protein>
    <submittedName>
        <fullName evidence="2">Uncharacterized protein</fullName>
    </submittedName>
</protein>
<proteinExistence type="predicted"/>
<evidence type="ECO:0000313" key="3">
    <source>
        <dbReference type="Proteomes" id="UP001521931"/>
    </source>
</evidence>
<reference evidence="2 3" key="1">
    <citation type="submission" date="2022-02" db="EMBL/GenBank/DDBJ databases">
        <title>Uncovering new skin microbiome diversity through culturing and metagenomics.</title>
        <authorList>
            <person name="Conlan S."/>
            <person name="Deming C."/>
            <person name="Nisc Comparative Sequencing Program N."/>
            <person name="Segre J.A."/>
        </authorList>
    </citation>
    <scope>NUCLEOTIDE SEQUENCE [LARGE SCALE GENOMIC DNA]</scope>
    <source>
        <strain evidence="2 3">ACRQZ</strain>
    </source>
</reference>
<name>A0ABS9PYA3_9MICO</name>
<keyword evidence="3" id="KW-1185">Reference proteome</keyword>
<sequence>MSRTLTRRTLTRPTLTRWVLAGLVLCLVVLGGASLLGLRLHPVVVPAAIAAILATWWRLADRARAERSGWSAPWARDREVRHTLTHDRRLSALTWAVHGLRDGRTWERTLSPLLIDLVDHRLLTHHGVDRATDPDRARELLGPELSRLVDDPQTPPRSQGALTSLIARIENL</sequence>
<comment type="caution">
    <text evidence="2">The sequence shown here is derived from an EMBL/GenBank/DDBJ whole genome shotgun (WGS) entry which is preliminary data.</text>
</comment>
<keyword evidence="1" id="KW-0472">Membrane</keyword>
<feature type="transmembrane region" description="Helical" evidence="1">
    <location>
        <begin position="15"/>
        <end position="37"/>
    </location>
</feature>
<accession>A0ABS9PYA3</accession>
<feature type="transmembrane region" description="Helical" evidence="1">
    <location>
        <begin position="43"/>
        <end position="60"/>
    </location>
</feature>
<dbReference type="RefSeq" id="WP_239261700.1">
    <property type="nucleotide sequence ID" value="NZ_JAKRCV010000003.1"/>
</dbReference>
<dbReference type="EMBL" id="JAKRCV010000003">
    <property type="protein sequence ID" value="MCG7320609.1"/>
    <property type="molecule type" value="Genomic_DNA"/>
</dbReference>
<organism evidence="2 3">
    <name type="scientific">Arsenicicoccus bolidensis</name>
    <dbReference type="NCBI Taxonomy" id="229480"/>
    <lineage>
        <taxon>Bacteria</taxon>
        <taxon>Bacillati</taxon>
        <taxon>Actinomycetota</taxon>
        <taxon>Actinomycetes</taxon>
        <taxon>Micrococcales</taxon>
        <taxon>Intrasporangiaceae</taxon>
        <taxon>Arsenicicoccus</taxon>
    </lineage>
</organism>
<gene>
    <name evidence="2" type="ORF">MHL29_01705</name>
</gene>